<gene>
    <name evidence="1" type="ORF">Afil01_31580</name>
</gene>
<protein>
    <submittedName>
        <fullName evidence="1">Type I-E CRISPR-associated protein Cas7/Cse4/CasC</fullName>
    </submittedName>
</protein>
<dbReference type="Proteomes" id="UP001165079">
    <property type="component" value="Unassembled WGS sequence"/>
</dbReference>
<organism evidence="1 2">
    <name type="scientific">Actinorhabdospora filicis</name>
    <dbReference type="NCBI Taxonomy" id="1785913"/>
    <lineage>
        <taxon>Bacteria</taxon>
        <taxon>Bacillati</taxon>
        <taxon>Actinomycetota</taxon>
        <taxon>Actinomycetes</taxon>
        <taxon>Micromonosporales</taxon>
        <taxon>Micromonosporaceae</taxon>
        <taxon>Actinorhabdospora</taxon>
    </lineage>
</organism>
<sequence length="368" mass="39257">MFIDISLIQPVPLSNLNRDDLGAPKTVVYGGSTRTRVSSQSWKRQVRLEIERQLADPAVRTRRILTEVAGHLTGPDYGWEPAEAEAAAAQVALSTGKGLKLEKDGSTSVLMYLPAGVITQLADLAVTHREAILAEATKKTPKAILPGDEILAVLSGRNGTISLFGRMLAELPSTEVDGAVQVAHAFTVHGTAPEIDFFTAVDDLNSADDRGSGHMNSAEFAAGVFYRYACVNVRGLLHNLNGDEKMARELTSAFLTAFISTLPTGKQNSTAANTLPELCHLAVRVDRPLSLAGAFETPLGGTSGHSLAARYELADYARQLNLLWGQTGLRFEGHAGLEKPSLTGLGPRVGSYHDLIDQAVTAAYGGEQ</sequence>
<proteinExistence type="predicted"/>
<dbReference type="AlphaFoldDB" id="A0A9W6WA89"/>
<keyword evidence="2" id="KW-1185">Reference proteome</keyword>
<dbReference type="Pfam" id="PF09344">
    <property type="entry name" value="Cas_CT1975"/>
    <property type="match status" value="1"/>
</dbReference>
<dbReference type="RefSeq" id="WP_285663509.1">
    <property type="nucleotide sequence ID" value="NZ_BSTX01000002.1"/>
</dbReference>
<evidence type="ECO:0000313" key="2">
    <source>
        <dbReference type="Proteomes" id="UP001165079"/>
    </source>
</evidence>
<reference evidence="1" key="1">
    <citation type="submission" date="2023-03" db="EMBL/GenBank/DDBJ databases">
        <title>Actinorhabdospora filicis NBRC 111898.</title>
        <authorList>
            <person name="Ichikawa N."/>
            <person name="Sato H."/>
            <person name="Tonouchi N."/>
        </authorList>
    </citation>
    <scope>NUCLEOTIDE SEQUENCE</scope>
    <source>
        <strain evidence="1">NBRC 111898</strain>
    </source>
</reference>
<comment type="caution">
    <text evidence="1">The sequence shown here is derived from an EMBL/GenBank/DDBJ whole genome shotgun (WGS) entry which is preliminary data.</text>
</comment>
<dbReference type="NCBIfam" id="TIGR01869">
    <property type="entry name" value="casC_Cse4"/>
    <property type="match status" value="1"/>
</dbReference>
<accession>A0A9W6WA89</accession>
<name>A0A9W6WA89_9ACTN</name>
<evidence type="ECO:0000313" key="1">
    <source>
        <dbReference type="EMBL" id="GLZ78351.1"/>
    </source>
</evidence>
<dbReference type="EMBL" id="BSTX01000002">
    <property type="protein sequence ID" value="GLZ78351.1"/>
    <property type="molecule type" value="Genomic_DNA"/>
</dbReference>
<dbReference type="InterPro" id="IPR010148">
    <property type="entry name" value="CRISPR-assoc_prot_CT1975"/>
</dbReference>